<dbReference type="InterPro" id="IPR005036">
    <property type="entry name" value="CBM21_dom"/>
</dbReference>
<keyword evidence="3" id="KW-1185">Reference proteome</keyword>
<evidence type="ECO:0000313" key="4">
    <source>
        <dbReference type="RefSeq" id="NP_001353658.1"/>
    </source>
</evidence>
<evidence type="ECO:0000313" key="6">
    <source>
        <dbReference type="ZFIN" id="ZDB-GENE-030131-8324"/>
    </source>
</evidence>
<dbReference type="GO" id="GO:0000164">
    <property type="term" value="C:protein phosphatase type 1 complex"/>
    <property type="evidence" value="ECO:0000318"/>
    <property type="project" value="GO_Central"/>
</dbReference>
<proteinExistence type="predicted"/>
<dbReference type="InterPro" id="IPR050782">
    <property type="entry name" value="PP1_regulatory_subunit_3"/>
</dbReference>
<gene>
    <name evidence="4 5 6" type="primary">ppp1r3c2a</name>
    <name evidence="4 5" type="synonym">fb08h07</name>
    <name evidence="4 5" type="synonym">si:dkey-242g16.2</name>
    <name evidence="4 5" type="synonym">wu:fb08h07</name>
    <name evidence="4 5" type="ORF">wu:fb08b08</name>
</gene>
<dbReference type="RefSeq" id="NP_001353660.1">
    <property type="nucleotide sequence ID" value="NM_001366731.1"/>
</dbReference>
<dbReference type="AGR" id="ZFIN:ZDB-GENE-030131-8300"/>
<organism evidence="3 4">
    <name type="scientific">Danio rerio</name>
    <name type="common">Zebrafish</name>
    <name type="synonym">Brachydanio rerio</name>
    <dbReference type="NCBI Taxonomy" id="7955"/>
    <lineage>
        <taxon>Eukaryota</taxon>
        <taxon>Metazoa</taxon>
        <taxon>Chordata</taxon>
        <taxon>Craniata</taxon>
        <taxon>Vertebrata</taxon>
        <taxon>Euteleostomi</taxon>
        <taxon>Actinopterygii</taxon>
        <taxon>Neopterygii</taxon>
        <taxon>Teleostei</taxon>
        <taxon>Ostariophysi</taxon>
        <taxon>Cypriniformes</taxon>
        <taxon>Danionidae</taxon>
        <taxon>Danioninae</taxon>
        <taxon>Danio</taxon>
    </lineage>
</organism>
<dbReference type="PANTHER" id="PTHR12307">
    <property type="entry name" value="PROTEIN PHOSPHATASE 1 REGULATORY SUBUNIT"/>
    <property type="match status" value="1"/>
</dbReference>
<name>A0A8M2B1R9_DANRE</name>
<evidence type="ECO:0000256" key="1">
    <source>
        <dbReference type="SAM" id="MobiDB-lite"/>
    </source>
</evidence>
<reference evidence="4 5" key="2">
    <citation type="journal article" date="2015" name="Nat. Commun.">
        <title>RFX transcription factors are essential for hearing in mice.</title>
        <authorList>
            <person name="Elkon R."/>
            <person name="Milon B."/>
            <person name="Morrison L."/>
            <person name="Shah M."/>
            <person name="Vijayakumar S."/>
            <person name="Racherla M."/>
            <person name="Leitch C.C."/>
            <person name="Silipino L."/>
            <person name="Hadi S."/>
            <person name="Weiss-Gayet M."/>
            <person name="Barras E."/>
            <person name="Schmid C.D."/>
            <person name="Ait-Lounis A."/>
            <person name="Barnes A."/>
            <person name="Song Y."/>
            <person name="Eisenman D.J."/>
            <person name="Eliyahu E."/>
            <person name="Frolenkov G.I."/>
            <person name="Strome S.E."/>
            <person name="Durand B."/>
            <person name="Zaghloul N.A."/>
            <person name="Jones S.M."/>
            <person name="Reith W."/>
            <person name="Hertzano R."/>
        </authorList>
    </citation>
    <scope>NUCLEOTIDE SEQUENCE</scope>
    <source>
        <strain evidence="4 5">Tuebingen</strain>
    </source>
</reference>
<dbReference type="CTD" id="336380"/>
<dbReference type="OrthoDB" id="1881at2759"/>
<dbReference type="GeneID" id="336380"/>
<reference evidence="4 5" key="3">
    <citation type="journal article" date="2016" name="BMC Genomics">
        <title>Gene evolution and gene expression after whole genome duplication in fish: the PhyloFish database.</title>
        <authorList>
            <person name="Pasquier J."/>
            <person name="Cabau C."/>
            <person name="Nguyen T."/>
            <person name="Jouanno E."/>
            <person name="Severac D."/>
            <person name="Braasch I."/>
            <person name="Journot L."/>
            <person name="Pontarotti P."/>
            <person name="Klopp C."/>
            <person name="Postlethwait J.H."/>
            <person name="Guiguen Y."/>
            <person name="Bobe J."/>
        </authorList>
    </citation>
    <scope>NUCLEOTIDE SEQUENCE</scope>
    <source>
        <strain evidence="4 5">Tuebingen</strain>
    </source>
</reference>
<evidence type="ECO:0000313" key="5">
    <source>
        <dbReference type="RefSeq" id="NP_001353660.1"/>
    </source>
</evidence>
<evidence type="ECO:0000259" key="2">
    <source>
        <dbReference type="PROSITE" id="PS51159"/>
    </source>
</evidence>
<dbReference type="GO" id="GO:2001069">
    <property type="term" value="F:glycogen binding"/>
    <property type="evidence" value="ECO:0000318"/>
    <property type="project" value="GO_Central"/>
</dbReference>
<feature type="compositionally biased region" description="Low complexity" evidence="1">
    <location>
        <begin position="44"/>
        <end position="67"/>
    </location>
</feature>
<dbReference type="GO" id="GO:0008157">
    <property type="term" value="F:protein phosphatase 1 binding"/>
    <property type="evidence" value="ECO:0000318"/>
    <property type="project" value="GO_Central"/>
</dbReference>
<feature type="domain" description="CBM21" evidence="2">
    <location>
        <begin position="136"/>
        <end position="246"/>
    </location>
</feature>
<protein>
    <submittedName>
        <fullName evidence="4 5">Uncharacterized protein LOC336380</fullName>
    </submittedName>
</protein>
<dbReference type="GO" id="GO:0005979">
    <property type="term" value="P:regulation of glycogen biosynthetic process"/>
    <property type="evidence" value="ECO:0000318"/>
    <property type="project" value="GO_Central"/>
</dbReference>
<dbReference type="PROSITE" id="PS51159">
    <property type="entry name" value="CBM21"/>
    <property type="match status" value="1"/>
</dbReference>
<dbReference type="PANTHER" id="PTHR12307:SF15">
    <property type="entry name" value="PROTEIN PHOSPHATASE 1 REGULATORY SUBUNIT 3C"/>
    <property type="match status" value="1"/>
</dbReference>
<reference evidence="3" key="1">
    <citation type="journal article" date="2013" name="Nature">
        <title>The zebrafish reference genome sequence and its relationship to the human genome.</title>
        <authorList>
            <consortium name="Genome Reference Consortium Zebrafish"/>
            <person name="Howe K."/>
            <person name="Clark M.D."/>
            <person name="Torroja C.F."/>
            <person name="Torrance J."/>
            <person name="Berthelot C."/>
            <person name="Muffato M."/>
            <person name="Collins J.E."/>
            <person name="Humphray S."/>
            <person name="McLaren K."/>
            <person name="Matthews L."/>
            <person name="McLaren S."/>
            <person name="Sealy I."/>
            <person name="Caccamo M."/>
            <person name="Churcher C."/>
            <person name="Scott C."/>
            <person name="Barrett J.C."/>
            <person name="Koch R."/>
            <person name="Rauch G.J."/>
            <person name="White S."/>
            <person name="Chow W."/>
            <person name="Kilian B."/>
            <person name="Quintais L.T."/>
            <person name="Guerra-Assuncao J.A."/>
            <person name="Zhou Y."/>
            <person name="Gu Y."/>
            <person name="Yen J."/>
            <person name="Vogel J.H."/>
            <person name="Eyre T."/>
            <person name="Redmond S."/>
            <person name="Banerjee R."/>
            <person name="Chi J."/>
            <person name="Fu B."/>
            <person name="Langley E."/>
            <person name="Maguire S.F."/>
            <person name="Laird G.K."/>
            <person name="Lloyd D."/>
            <person name="Kenyon E."/>
            <person name="Donaldson S."/>
            <person name="Sehra H."/>
            <person name="Almeida-King J."/>
            <person name="Loveland J."/>
            <person name="Trevanion S."/>
            <person name="Jones M."/>
            <person name="Quail M."/>
            <person name="Willey D."/>
            <person name="Hunt A."/>
            <person name="Burton J."/>
            <person name="Sims S."/>
            <person name="McLay K."/>
            <person name="Plumb B."/>
            <person name="Davis J."/>
            <person name="Clee C."/>
            <person name="Oliver K."/>
            <person name="Clark R."/>
            <person name="Riddle C."/>
            <person name="Elliot D."/>
            <person name="Eliott D."/>
            <person name="Threadgold G."/>
            <person name="Harden G."/>
            <person name="Ware D."/>
            <person name="Begum S."/>
            <person name="Mortimore B."/>
            <person name="Mortimer B."/>
            <person name="Kerry G."/>
            <person name="Heath P."/>
            <person name="Phillimore B."/>
            <person name="Tracey A."/>
            <person name="Corby N."/>
            <person name="Dunn M."/>
            <person name="Johnson C."/>
            <person name="Wood J."/>
            <person name="Clark S."/>
            <person name="Pelan S."/>
            <person name="Griffiths G."/>
            <person name="Smith M."/>
            <person name="Glithero R."/>
            <person name="Howden P."/>
            <person name="Barker N."/>
            <person name="Lloyd C."/>
            <person name="Stevens C."/>
            <person name="Harley J."/>
            <person name="Holt K."/>
            <person name="Panagiotidis G."/>
            <person name="Lovell J."/>
            <person name="Beasley H."/>
            <person name="Henderson C."/>
            <person name="Gordon D."/>
            <person name="Auger K."/>
            <person name="Wright D."/>
            <person name="Collins J."/>
            <person name="Raisen C."/>
            <person name="Dyer L."/>
            <person name="Leung K."/>
            <person name="Robertson L."/>
            <person name="Ambridge K."/>
            <person name="Leongamornlert D."/>
            <person name="McGuire S."/>
            <person name="Gilderthorp R."/>
            <person name="Griffiths C."/>
            <person name="Manthravadi D."/>
            <person name="Nichol S."/>
            <person name="Barker G."/>
            <person name="Whitehead S."/>
            <person name="Kay M."/>
            <person name="Brown J."/>
            <person name="Murnane C."/>
            <person name="Gray E."/>
            <person name="Humphries M."/>
            <person name="Sycamore N."/>
            <person name="Barker D."/>
            <person name="Saunders D."/>
            <person name="Wallis J."/>
            <person name="Babbage A."/>
            <person name="Hammond S."/>
            <person name="Mashreghi-Mohammadi M."/>
            <person name="Barr L."/>
            <person name="Martin S."/>
            <person name="Wray P."/>
            <person name="Ellington A."/>
            <person name="Matthews N."/>
            <person name="Ellwood M."/>
            <person name="Woodmansey R."/>
            <person name="Clark G."/>
            <person name="Cooper J."/>
            <person name="Cooper J."/>
            <person name="Tromans A."/>
            <person name="Grafham D."/>
            <person name="Skuce C."/>
            <person name="Pandian R."/>
            <person name="Andrews R."/>
            <person name="Harrison E."/>
            <person name="Kimberley A."/>
            <person name="Garnett J."/>
            <person name="Fosker N."/>
            <person name="Hall R."/>
            <person name="Garner P."/>
            <person name="Kelly D."/>
            <person name="Bird C."/>
            <person name="Palmer S."/>
            <person name="Gehring I."/>
            <person name="Berger A."/>
            <person name="Dooley C.M."/>
            <person name="Ersan-Urun Z."/>
            <person name="Eser C."/>
            <person name="Geiger H."/>
            <person name="Geisler M."/>
            <person name="Karotki L."/>
            <person name="Kirn A."/>
            <person name="Konantz J."/>
            <person name="Konantz M."/>
            <person name="Oberlander M."/>
            <person name="Rudolph-Geiger S."/>
            <person name="Teucke M."/>
            <person name="Lanz C."/>
            <person name="Raddatz G."/>
            <person name="Osoegawa K."/>
            <person name="Zhu B."/>
            <person name="Rapp A."/>
            <person name="Widaa S."/>
            <person name="Langford C."/>
            <person name="Yang F."/>
            <person name="Schuster S.C."/>
            <person name="Carter N.P."/>
            <person name="Harrow J."/>
            <person name="Ning Z."/>
            <person name="Herrero J."/>
            <person name="Searle S.M."/>
            <person name="Enright A."/>
            <person name="Geisler R."/>
            <person name="Plasterk R.H."/>
            <person name="Lee C."/>
            <person name="Westerfield M."/>
            <person name="de Jong P.J."/>
            <person name="Zon L.I."/>
            <person name="Postlethwait J.H."/>
            <person name="Nusslein-Volhard C."/>
            <person name="Hubbard T.J."/>
            <person name="Roest Crollius H."/>
            <person name="Rogers J."/>
            <person name="Stemple D.L."/>
        </authorList>
    </citation>
    <scope>NUCLEOTIDE SEQUENCE [LARGE SCALE GENOMIC DNA]</scope>
    <source>
        <strain evidence="3">Tuebingen</strain>
    </source>
</reference>
<dbReference type="RefSeq" id="NP_001353658.1">
    <property type="nucleotide sequence ID" value="NM_001366729.1"/>
</dbReference>
<sequence>MSITKQYVLSSNPFPEHVMPVDLSMNAQITSFASRSSTDRHRFSPSSPTSSLSSSSSGGSLSSYSSGTSTLRKKKQVVFADSKGLNLVSIRIFIADPSEMETEEAAQSEELVKPRTPVQNLRFKVKLGFSQPVPDIASLMKNFVQLESCRVKGRLLSGTVRVFNLMLDKTVFVRITYDSWRSHRDIPCINVREPHLSFQTALFEFMEYLPSDLDPKELLEFFVVFCPGNVKKQYVDDNEGKQYQLHVENVAAESRLGSSESRLAPLEHRLVSSESRLSPSKHRLVTTEHRRAQSEAHRLAIESRTVTLRRRSFITPSPQCYSAWPAERVLDQQRMTNMTCRASPDHRVSKNFRSTSVTQVIC</sequence>
<dbReference type="KEGG" id="dre:336380"/>
<dbReference type="ZFIN" id="ZDB-GENE-030131-8324">
    <property type="gene designation" value="ppp1r3c2a"/>
</dbReference>
<dbReference type="AlphaFoldDB" id="A0A8M2B1R9"/>
<evidence type="ECO:0000313" key="3">
    <source>
        <dbReference type="Proteomes" id="UP000000437"/>
    </source>
</evidence>
<dbReference type="Gene3D" id="2.60.40.2440">
    <property type="entry name" value="Carbohydrate binding type-21 domain"/>
    <property type="match status" value="1"/>
</dbReference>
<feature type="region of interest" description="Disordered" evidence="1">
    <location>
        <begin position="34"/>
        <end position="67"/>
    </location>
</feature>
<dbReference type="InterPro" id="IPR038175">
    <property type="entry name" value="CBM21_dom_sf"/>
</dbReference>
<dbReference type="Proteomes" id="UP000000437">
    <property type="component" value="Chromosome 10"/>
</dbReference>
<dbReference type="Pfam" id="PF03370">
    <property type="entry name" value="CBM_21"/>
    <property type="match status" value="1"/>
</dbReference>
<reference evidence="4 5" key="4">
    <citation type="submission" date="2025-04" db="UniProtKB">
        <authorList>
            <consortium name="RefSeq"/>
        </authorList>
    </citation>
    <scope>IDENTIFICATION</scope>
    <source>
        <strain evidence="4 5">Tuebingen</strain>
    </source>
</reference>
<accession>A0A8M2B1R9</accession>